<dbReference type="InterPro" id="IPR008585">
    <property type="entry name" value="Gamma_PGA_hydro"/>
</dbReference>
<dbReference type="RefSeq" id="WP_058527037.1">
    <property type="nucleotide sequence ID" value="NZ_CAAAHY010000007.1"/>
</dbReference>
<accession>A0A0W0TLQ5</accession>
<dbReference type="AlphaFoldDB" id="A0A0W0TLQ5"/>
<gene>
    <name evidence="1" type="ORF">Lery_1893</name>
</gene>
<name>A0A0W0TLQ5_LEGER</name>
<organism evidence="1 2">
    <name type="scientific">Legionella erythra</name>
    <dbReference type="NCBI Taxonomy" id="448"/>
    <lineage>
        <taxon>Bacteria</taxon>
        <taxon>Pseudomonadati</taxon>
        <taxon>Pseudomonadota</taxon>
        <taxon>Gammaproteobacteria</taxon>
        <taxon>Legionellales</taxon>
        <taxon>Legionellaceae</taxon>
        <taxon>Legionella</taxon>
    </lineage>
</organism>
<reference evidence="1 2" key="1">
    <citation type="submission" date="2015-11" db="EMBL/GenBank/DDBJ databases">
        <title>Genomic analysis of 38 Legionella species identifies large and diverse effector repertoires.</title>
        <authorList>
            <person name="Burstein D."/>
            <person name="Amaro F."/>
            <person name="Zusman T."/>
            <person name="Lifshitz Z."/>
            <person name="Cohen O."/>
            <person name="Gilbert J.A."/>
            <person name="Pupko T."/>
            <person name="Shuman H.A."/>
            <person name="Segal G."/>
        </authorList>
    </citation>
    <scope>NUCLEOTIDE SEQUENCE [LARGE SCALE GENOMIC DNA]</scope>
    <source>
        <strain evidence="1 2">SE-32A-C8</strain>
    </source>
</reference>
<dbReference type="PATRIC" id="fig|448.7.peg.1983"/>
<dbReference type="InterPro" id="IPR038128">
    <property type="entry name" value="Gamma_PGA_hydro_sf"/>
</dbReference>
<dbReference type="Pfam" id="PF05908">
    <property type="entry name" value="Gamma_PGA_hydro"/>
    <property type="match status" value="1"/>
</dbReference>
<keyword evidence="2" id="KW-1185">Reference proteome</keyword>
<proteinExistence type="predicted"/>
<evidence type="ECO:0008006" key="3">
    <source>
        <dbReference type="Google" id="ProtNLM"/>
    </source>
</evidence>
<sequence length="206" mass="22868">MDIYTSLHELKQHELASAWHQESISRNSWLLIVAPHGGTIEPFTQVIARQLAYPNNYSLFIFEGLKRPGQALHVTSTRFRAPELAGLQQGARVTLAIHGVKGRDNRLTLTGGLNQQLQVYLSEALQSGGFETGLCGGSVSGTNPRNFINLTPEQGAQLEISRGEREALREDPVRFHRYLERLHTGIENYRAACINNERAANGIKPA</sequence>
<evidence type="ECO:0000313" key="2">
    <source>
        <dbReference type="Proteomes" id="UP000054773"/>
    </source>
</evidence>
<dbReference type="Gene3D" id="3.40.630.100">
    <property type="entry name" value="Poly-gamma-glutamate hydrolase, zinc-binding motif"/>
    <property type="match status" value="1"/>
</dbReference>
<comment type="caution">
    <text evidence="1">The sequence shown here is derived from an EMBL/GenBank/DDBJ whole genome shotgun (WGS) entry which is preliminary data.</text>
</comment>
<dbReference type="Proteomes" id="UP000054773">
    <property type="component" value="Unassembled WGS sequence"/>
</dbReference>
<dbReference type="EMBL" id="LNYA01000030">
    <property type="protein sequence ID" value="KTC96101.1"/>
    <property type="molecule type" value="Genomic_DNA"/>
</dbReference>
<protein>
    <recommendedName>
        <fullName evidence="3">Phage-related replication protein</fullName>
    </recommendedName>
</protein>
<evidence type="ECO:0000313" key="1">
    <source>
        <dbReference type="EMBL" id="KTC96101.1"/>
    </source>
</evidence>